<organism evidence="2 3">
    <name type="scientific">Lachancea thermotolerans (strain ATCC 56472 / CBS 6340 / NRRL Y-8284)</name>
    <name type="common">Yeast</name>
    <name type="synonym">Kluyveromyces thermotolerans</name>
    <dbReference type="NCBI Taxonomy" id="559295"/>
    <lineage>
        <taxon>Eukaryota</taxon>
        <taxon>Fungi</taxon>
        <taxon>Dikarya</taxon>
        <taxon>Ascomycota</taxon>
        <taxon>Saccharomycotina</taxon>
        <taxon>Saccharomycetes</taxon>
        <taxon>Saccharomycetales</taxon>
        <taxon>Saccharomycetaceae</taxon>
        <taxon>Lachancea</taxon>
    </lineage>
</organism>
<name>C5DJD2_LACTC</name>
<dbReference type="InParanoid" id="C5DJD2"/>
<sequence length="888" mass="101676">MFTHSHAIRSGLGGRLRQSHDEHISYRYNAQYIISAEFDNKVGPVIKHQHPKPLAGFKSSTSRSASVNLASLMIPNSAESRPDVADFTVFILYKDKYTRNYHVFPIADSKLPQNDARSPTILEEDEPQSGLAGEASTNHNADTKEPPLFFLSVVNALHDKSNDRGATIKSIALGTTMQNFIIFKPLLAMTLDLYMRSNDDPRLLIDCFNMINSLDLSFAKRTLANASLQNLLNSISDENLIAEIFNPIKQNLQNILHLNTLPKADVFGNKISFKRHLVEYQFTKFKPTLLPPALSRISLQIDLINFDPVKVNINYNDHVLKFLLKFIPQLDELPRSRFSWRLFVNSTKLPKDTLCQFILSLSNFIKHFDFHYFENAQVIIFPYMDISFLDALREQLVLQNGRRMFTIVGVSNPIFEYQKDVWDFYYDMDAGSLQTRVSSMQSVASLQSISQETAKSSKKMKNIFQKRASYAMPLTVPSKKCGLTWKMINYLVNERHDNETVLNVFKRINILQLLSLLKDIDNRPQAEAELSLKDDYVVTYRDFIIFPEFFEYGTLKLIRCFAQLEQDLNYILFDGKKSGGGNNYNVLESIFASLKQINKFMASSTANTDKFFNIGLNFPLTAIQREESLTRKDFLDVDLEKYFSELKMRNCMEMLDSHHKGVVDYFAMKRFQRLLFLPLLIDPEIEYCSDYSSRFGLADAAHEDSGSNIKRILMSEISLSPMSSIFNDDSLFRDGNFEDLKSRTLSSKSGSIGRDSFRDRSELIVPKIRSACLAIVHRTQKHAVGRLLLEYKLNPMFQSIFASLREETISKRKSDIEKRDSLRKIQVSAHEVNMNVSPSRRNLLNDLNAISQQQDDIKSKMASEGKPARASILSTLNRLTSGLDEMEI</sequence>
<dbReference type="KEGG" id="lth:KLTH0F15488g"/>
<dbReference type="GO" id="GO:0005886">
    <property type="term" value="C:plasma membrane"/>
    <property type="evidence" value="ECO:0007669"/>
    <property type="project" value="TreeGrafter"/>
</dbReference>
<proteinExistence type="predicted"/>
<dbReference type="HOGENOM" id="CLU_324667_0_0_1"/>
<dbReference type="InterPro" id="IPR012860">
    <property type="entry name" value="Afi1_N"/>
</dbReference>
<dbReference type="OrthoDB" id="66409at2759"/>
<keyword evidence="3" id="KW-1185">Reference proteome</keyword>
<dbReference type="PANTHER" id="PTHR28245">
    <property type="entry name" value="ARF3-INTERACTING PROTEIN 1"/>
    <property type="match status" value="1"/>
</dbReference>
<dbReference type="PROSITE" id="PS50211">
    <property type="entry name" value="DENN"/>
    <property type="match status" value="1"/>
</dbReference>
<reference evidence="2 3" key="1">
    <citation type="journal article" date="2009" name="Genome Res.">
        <title>Comparative genomics of protoploid Saccharomycetaceae.</title>
        <authorList>
            <consortium name="The Genolevures Consortium"/>
            <person name="Souciet J.-L."/>
            <person name="Dujon B."/>
            <person name="Gaillardin C."/>
            <person name="Johnston M."/>
            <person name="Baret P.V."/>
            <person name="Cliften P."/>
            <person name="Sherman D.J."/>
            <person name="Weissenbach J."/>
            <person name="Westhof E."/>
            <person name="Wincker P."/>
            <person name="Jubin C."/>
            <person name="Poulain J."/>
            <person name="Barbe V."/>
            <person name="Segurens B."/>
            <person name="Artiguenave F."/>
            <person name="Anthouard V."/>
            <person name="Vacherie B."/>
            <person name="Val M.-E."/>
            <person name="Fulton R.S."/>
            <person name="Minx P."/>
            <person name="Wilson R."/>
            <person name="Durrens P."/>
            <person name="Jean G."/>
            <person name="Marck C."/>
            <person name="Martin T."/>
            <person name="Nikolski M."/>
            <person name="Rolland T."/>
            <person name="Seret M.-L."/>
            <person name="Casaregola S."/>
            <person name="Despons L."/>
            <person name="Fairhead C."/>
            <person name="Fischer G."/>
            <person name="Lafontaine I."/>
            <person name="Leh V."/>
            <person name="Lemaire M."/>
            <person name="de Montigny J."/>
            <person name="Neuveglise C."/>
            <person name="Thierry A."/>
            <person name="Blanc-Lenfle I."/>
            <person name="Bleykasten C."/>
            <person name="Diffels J."/>
            <person name="Fritsch E."/>
            <person name="Frangeul L."/>
            <person name="Goeffon A."/>
            <person name="Jauniaux N."/>
            <person name="Kachouri-Lafond R."/>
            <person name="Payen C."/>
            <person name="Potier S."/>
            <person name="Pribylova L."/>
            <person name="Ozanne C."/>
            <person name="Richard G.-F."/>
            <person name="Sacerdot C."/>
            <person name="Straub M.-L."/>
            <person name="Talla E."/>
        </authorList>
    </citation>
    <scope>NUCLEOTIDE SEQUENCE [LARGE SCALE GENOMIC DNA]</scope>
    <source>
        <strain evidence="3">ATCC 56472 / CBS 6340 / NRRL Y-8284</strain>
    </source>
</reference>
<dbReference type="InterPro" id="IPR052809">
    <property type="entry name" value="Actin_polarity_regulatory"/>
</dbReference>
<dbReference type="RefSeq" id="XP_002554858.1">
    <property type="nucleotide sequence ID" value="XM_002554812.1"/>
</dbReference>
<dbReference type="GO" id="GO:0000282">
    <property type="term" value="P:cellular bud site selection"/>
    <property type="evidence" value="ECO:0007669"/>
    <property type="project" value="TreeGrafter"/>
</dbReference>
<evidence type="ECO:0000313" key="2">
    <source>
        <dbReference type="EMBL" id="CAR24421.1"/>
    </source>
</evidence>
<dbReference type="STRING" id="559295.C5DJD2"/>
<evidence type="ECO:0000313" key="3">
    <source>
        <dbReference type="Proteomes" id="UP000002036"/>
    </source>
</evidence>
<gene>
    <name evidence="2" type="ordered locus">KLTH0F15488g</name>
</gene>
<dbReference type="eggNOG" id="ENOG502QQUZ">
    <property type="taxonomic scope" value="Eukaryota"/>
</dbReference>
<dbReference type="Pfam" id="PF07792">
    <property type="entry name" value="Afi1"/>
    <property type="match status" value="1"/>
</dbReference>
<dbReference type="InterPro" id="IPR037516">
    <property type="entry name" value="Tripartite_DENN"/>
</dbReference>
<dbReference type="GO" id="GO:0051666">
    <property type="term" value="P:actin cortical patch localization"/>
    <property type="evidence" value="ECO:0007669"/>
    <property type="project" value="TreeGrafter"/>
</dbReference>
<evidence type="ECO:0000259" key="1">
    <source>
        <dbReference type="PROSITE" id="PS50211"/>
    </source>
</evidence>
<dbReference type="Proteomes" id="UP000002036">
    <property type="component" value="Chromosome F"/>
</dbReference>
<dbReference type="GO" id="GO:0005935">
    <property type="term" value="C:cellular bud neck"/>
    <property type="evidence" value="ECO:0007669"/>
    <property type="project" value="TreeGrafter"/>
</dbReference>
<dbReference type="AlphaFoldDB" id="C5DJD2"/>
<dbReference type="EMBL" id="CU928170">
    <property type="protein sequence ID" value="CAR24421.1"/>
    <property type="molecule type" value="Genomic_DNA"/>
</dbReference>
<dbReference type="Pfam" id="PF08616">
    <property type="entry name" value="SPA"/>
    <property type="match status" value="1"/>
</dbReference>
<feature type="domain" description="UDENN" evidence="1">
    <location>
        <begin position="31"/>
        <end position="555"/>
    </location>
</feature>
<dbReference type="OMA" id="CFNMINS"/>
<dbReference type="GeneID" id="8293089"/>
<dbReference type="FunCoup" id="C5DJD2">
    <property type="interactions" value="17"/>
</dbReference>
<protein>
    <submittedName>
        <fullName evidence="2">KLTH0F15488p</fullName>
    </submittedName>
</protein>
<dbReference type="PANTHER" id="PTHR28245:SF1">
    <property type="entry name" value="ARF3-INTERACTING PROTEIN 1"/>
    <property type="match status" value="1"/>
</dbReference>
<accession>C5DJD2</accession>